<dbReference type="OrthoDB" id="9792649at2"/>
<dbReference type="Pfam" id="PF20511">
    <property type="entry name" value="PMI_typeI_cat"/>
    <property type="match status" value="1"/>
</dbReference>
<dbReference type="Proteomes" id="UP000192448">
    <property type="component" value="Unassembled WGS sequence"/>
</dbReference>
<dbReference type="GO" id="GO:0008270">
    <property type="term" value="F:zinc ion binding"/>
    <property type="evidence" value="ECO:0007669"/>
    <property type="project" value="InterPro"/>
</dbReference>
<dbReference type="InterPro" id="IPR016305">
    <property type="entry name" value="Mannose-6-P_Isomerase"/>
</dbReference>
<gene>
    <name evidence="10" type="ORF">BST13_27830</name>
</gene>
<accession>A0A1X0AGN4</accession>
<feature type="active site" evidence="7">
    <location>
        <position position="283"/>
    </location>
</feature>
<dbReference type="InterPro" id="IPR014710">
    <property type="entry name" value="RmlC-like_jellyroll"/>
</dbReference>
<evidence type="ECO:0000256" key="4">
    <source>
        <dbReference type="ARBA" id="ARBA00022723"/>
    </source>
</evidence>
<protein>
    <recommendedName>
        <fullName evidence="3">mannose-6-phosphate isomerase</fullName>
        <ecNumber evidence="3">5.3.1.8</ecNumber>
    </recommendedName>
</protein>
<organism evidence="10 11">
    <name type="scientific">Mycobacterium aquaticum</name>
    <dbReference type="NCBI Taxonomy" id="1927124"/>
    <lineage>
        <taxon>Bacteria</taxon>
        <taxon>Bacillati</taxon>
        <taxon>Actinomycetota</taxon>
        <taxon>Actinomycetes</taxon>
        <taxon>Mycobacteriales</taxon>
        <taxon>Mycobacteriaceae</taxon>
        <taxon>Mycobacterium</taxon>
    </lineage>
</organism>
<feature type="binding site" evidence="8">
    <location>
        <position position="99"/>
    </location>
    <ligand>
        <name>Zn(2+)</name>
        <dbReference type="ChEBI" id="CHEBI:29105"/>
    </ligand>
</feature>
<dbReference type="SUPFAM" id="SSF51182">
    <property type="entry name" value="RmlC-like cupins"/>
    <property type="match status" value="1"/>
</dbReference>
<dbReference type="GO" id="GO:0005829">
    <property type="term" value="C:cytosol"/>
    <property type="evidence" value="ECO:0007669"/>
    <property type="project" value="TreeGrafter"/>
</dbReference>
<evidence type="ECO:0000259" key="9">
    <source>
        <dbReference type="Pfam" id="PF20511"/>
    </source>
</evidence>
<keyword evidence="11" id="KW-1185">Reference proteome</keyword>
<comment type="cofactor">
    <cofactor evidence="8">
        <name>Zn(2+)</name>
        <dbReference type="ChEBI" id="CHEBI:29105"/>
    </cofactor>
    <text evidence="8">Binds 1 zinc ion per subunit.</text>
</comment>
<dbReference type="NCBIfam" id="TIGR00218">
    <property type="entry name" value="manA"/>
    <property type="match status" value="1"/>
</dbReference>
<dbReference type="PANTHER" id="PTHR10309:SF0">
    <property type="entry name" value="MANNOSE-6-PHOSPHATE ISOMERASE"/>
    <property type="match status" value="1"/>
</dbReference>
<dbReference type="InterPro" id="IPR011051">
    <property type="entry name" value="RmlC_Cupin_sf"/>
</dbReference>
<evidence type="ECO:0000256" key="6">
    <source>
        <dbReference type="ARBA" id="ARBA00023235"/>
    </source>
</evidence>
<feature type="domain" description="Phosphomannose isomerase type I catalytic" evidence="9">
    <location>
        <begin position="4"/>
        <end position="151"/>
    </location>
</feature>
<comment type="catalytic activity">
    <reaction evidence="1">
        <text>D-mannose 6-phosphate = D-fructose 6-phosphate</text>
        <dbReference type="Rhea" id="RHEA:12356"/>
        <dbReference type="ChEBI" id="CHEBI:58735"/>
        <dbReference type="ChEBI" id="CHEBI:61527"/>
        <dbReference type="EC" id="5.3.1.8"/>
    </reaction>
</comment>
<evidence type="ECO:0000256" key="3">
    <source>
        <dbReference type="ARBA" id="ARBA00011956"/>
    </source>
</evidence>
<sequence>MHLLRGAVRTYAWGSRTAIADFTGRPSPTTHPEAELWFGAHPGDPAWLQTDDGEESLLQAVAADPEGQLGAATIGRFGDTLPFLVKVLAAGEPLSLQAHPSAQQAREGYDREDRLGIPISAPTRNYRDRSHKPELLVALEPFDALAGFRPVAQTVELMRALAVSDLDPYINLLSDQSDADGLRALFTTWITAPQPDLDVLVPAVLDGAINYIRSGQKTFAAEAKTVLELGERYPGDAGVLAALLLNRISLQPGDGMYIAAGSLHAYLHGIGVEVMANSDNVLRGGLTPKHVDVPELLRVLNFTPTPQDQLRPKIIRDGRERIYKTPASEFAVSVLEVDGDQLGHEIDAPCRHDGPQVLLCTEGAAVVHAKSGTLTLERGSAAWVPADDGPIRLTAQQPTHLFRVTVGL</sequence>
<comment type="caution">
    <text evidence="10">The sequence shown here is derived from an EMBL/GenBank/DDBJ whole genome shotgun (WGS) entry which is preliminary data.</text>
</comment>
<dbReference type="PIRSF" id="PIRSF001480">
    <property type="entry name" value="Mannose-6-phosphate_isomerase"/>
    <property type="match status" value="1"/>
</dbReference>
<evidence type="ECO:0000313" key="11">
    <source>
        <dbReference type="Proteomes" id="UP000192448"/>
    </source>
</evidence>
<dbReference type="Gene3D" id="2.60.120.10">
    <property type="entry name" value="Jelly Rolls"/>
    <property type="match status" value="2"/>
</dbReference>
<dbReference type="Gene3D" id="1.10.441.10">
    <property type="entry name" value="Phosphomannose Isomerase, domain 2"/>
    <property type="match status" value="1"/>
</dbReference>
<keyword evidence="6 10" id="KW-0413">Isomerase</keyword>
<evidence type="ECO:0000256" key="5">
    <source>
        <dbReference type="ARBA" id="ARBA00022833"/>
    </source>
</evidence>
<evidence type="ECO:0000256" key="1">
    <source>
        <dbReference type="ARBA" id="ARBA00000757"/>
    </source>
</evidence>
<dbReference type="RefSeq" id="WP_083167917.1">
    <property type="nucleotide sequence ID" value="NZ_MVHF01000037.1"/>
</dbReference>
<evidence type="ECO:0000256" key="7">
    <source>
        <dbReference type="PIRSR" id="PIRSR001480-1"/>
    </source>
</evidence>
<dbReference type="EC" id="5.3.1.8" evidence="3"/>
<feature type="binding site" evidence="8">
    <location>
        <position position="134"/>
    </location>
    <ligand>
        <name>Zn(2+)</name>
        <dbReference type="ChEBI" id="CHEBI:29105"/>
    </ligand>
</feature>
<dbReference type="PRINTS" id="PR00714">
    <property type="entry name" value="MAN6PISMRASE"/>
</dbReference>
<evidence type="ECO:0000256" key="2">
    <source>
        <dbReference type="ARBA" id="ARBA00010772"/>
    </source>
</evidence>
<name>A0A1X0AGN4_9MYCO</name>
<reference evidence="10 11" key="1">
    <citation type="submission" date="2017-02" db="EMBL/GenBank/DDBJ databases">
        <title>The new phylogeny of genus Mycobacterium.</title>
        <authorList>
            <person name="Tortoli E."/>
            <person name="Trovato A."/>
            <person name="Cirillo D.M."/>
        </authorList>
    </citation>
    <scope>NUCLEOTIDE SEQUENCE [LARGE SCALE GENOMIC DNA]</scope>
    <source>
        <strain evidence="10 11">RW6</strain>
    </source>
</reference>
<feature type="binding site" evidence="8">
    <location>
        <position position="97"/>
    </location>
    <ligand>
        <name>Zn(2+)</name>
        <dbReference type="ChEBI" id="CHEBI:29105"/>
    </ligand>
</feature>
<keyword evidence="4 8" id="KW-0479">Metal-binding</keyword>
<keyword evidence="5 8" id="KW-0862">Zinc</keyword>
<dbReference type="InterPro" id="IPR046457">
    <property type="entry name" value="PMI_typeI_cat"/>
</dbReference>
<comment type="similarity">
    <text evidence="2">Belongs to the mannose-6-phosphate isomerase type 1 family.</text>
</comment>
<dbReference type="STRING" id="1927124.BST13_27830"/>
<dbReference type="CDD" id="cd07011">
    <property type="entry name" value="cupin_PMI_type_I_N"/>
    <property type="match status" value="1"/>
</dbReference>
<feature type="binding site" evidence="8">
    <location>
        <position position="264"/>
    </location>
    <ligand>
        <name>Zn(2+)</name>
        <dbReference type="ChEBI" id="CHEBI:29105"/>
    </ligand>
</feature>
<dbReference type="PANTHER" id="PTHR10309">
    <property type="entry name" value="MANNOSE-6-PHOSPHATE ISOMERASE"/>
    <property type="match status" value="1"/>
</dbReference>
<dbReference type="GO" id="GO:0009298">
    <property type="term" value="P:GDP-mannose biosynthetic process"/>
    <property type="evidence" value="ECO:0007669"/>
    <property type="project" value="InterPro"/>
</dbReference>
<dbReference type="AlphaFoldDB" id="A0A1X0AGN4"/>
<dbReference type="EMBL" id="MVHF01000037">
    <property type="protein sequence ID" value="ORA28866.1"/>
    <property type="molecule type" value="Genomic_DNA"/>
</dbReference>
<dbReference type="GO" id="GO:0005975">
    <property type="term" value="P:carbohydrate metabolic process"/>
    <property type="evidence" value="ECO:0007669"/>
    <property type="project" value="InterPro"/>
</dbReference>
<dbReference type="InterPro" id="IPR001250">
    <property type="entry name" value="Man6P_Isoase-1"/>
</dbReference>
<proteinExistence type="inferred from homology"/>
<evidence type="ECO:0000256" key="8">
    <source>
        <dbReference type="PIRSR" id="PIRSR001480-2"/>
    </source>
</evidence>
<evidence type="ECO:0000313" key="10">
    <source>
        <dbReference type="EMBL" id="ORA28866.1"/>
    </source>
</evidence>
<dbReference type="GO" id="GO:0004476">
    <property type="term" value="F:mannose-6-phosphate isomerase activity"/>
    <property type="evidence" value="ECO:0007669"/>
    <property type="project" value="UniProtKB-EC"/>
</dbReference>